<protein>
    <submittedName>
        <fullName evidence="1">Uncharacterized protein</fullName>
    </submittedName>
</protein>
<dbReference type="EMBL" id="BART01012734">
    <property type="protein sequence ID" value="GAG84676.1"/>
    <property type="molecule type" value="Genomic_DNA"/>
</dbReference>
<gene>
    <name evidence="1" type="ORF">S01H4_26413</name>
</gene>
<name>X1CKE1_9ZZZZ</name>
<evidence type="ECO:0000313" key="1">
    <source>
        <dbReference type="EMBL" id="GAG84676.1"/>
    </source>
</evidence>
<feature type="non-terminal residue" evidence="1">
    <location>
        <position position="1"/>
    </location>
</feature>
<reference evidence="1" key="1">
    <citation type="journal article" date="2014" name="Front. Microbiol.">
        <title>High frequency of phylogenetically diverse reductive dehalogenase-homologous genes in deep subseafloor sedimentary metagenomes.</title>
        <authorList>
            <person name="Kawai M."/>
            <person name="Futagami T."/>
            <person name="Toyoda A."/>
            <person name="Takaki Y."/>
            <person name="Nishi S."/>
            <person name="Hori S."/>
            <person name="Arai W."/>
            <person name="Tsubouchi T."/>
            <person name="Morono Y."/>
            <person name="Uchiyama I."/>
            <person name="Ito T."/>
            <person name="Fujiyama A."/>
            <person name="Inagaki F."/>
            <person name="Takami H."/>
        </authorList>
    </citation>
    <scope>NUCLEOTIDE SEQUENCE</scope>
    <source>
        <strain evidence="1">Expedition CK06-06</strain>
    </source>
</reference>
<sequence length="78" mass="9147">RWLDPRFADSTPYRNPPENTHTAVLWVNGEIGLKVANFELRLRIYNVFGNLIQNSPEYLESGTLKHYSLSWRFLPQAK</sequence>
<proteinExistence type="predicted"/>
<comment type="caution">
    <text evidence="1">The sequence shown here is derived from an EMBL/GenBank/DDBJ whole genome shotgun (WGS) entry which is preliminary data.</text>
</comment>
<organism evidence="1">
    <name type="scientific">marine sediment metagenome</name>
    <dbReference type="NCBI Taxonomy" id="412755"/>
    <lineage>
        <taxon>unclassified sequences</taxon>
        <taxon>metagenomes</taxon>
        <taxon>ecological metagenomes</taxon>
    </lineage>
</organism>
<dbReference type="AlphaFoldDB" id="X1CKE1"/>
<accession>X1CKE1</accession>